<protein>
    <submittedName>
        <fullName evidence="1">Uncharacterized protein</fullName>
    </submittedName>
</protein>
<evidence type="ECO:0000313" key="2">
    <source>
        <dbReference type="Proteomes" id="UP000054800"/>
    </source>
</evidence>
<reference evidence="1 2" key="1">
    <citation type="submission" date="2015-10" db="EMBL/GenBank/DDBJ databases">
        <authorList>
            <person name="Gilbert D.G."/>
        </authorList>
    </citation>
    <scope>NUCLEOTIDE SEQUENCE [LARGE SCALE GENOMIC DNA]</scope>
    <source>
        <strain evidence="1 2">ChDC F311</strain>
    </source>
</reference>
<name>A0A0X3Y1S1_FUSNC</name>
<organism evidence="1 2">
    <name type="scientific">Fusobacterium nucleatum subsp. nucleatum</name>
    <dbReference type="NCBI Taxonomy" id="76856"/>
    <lineage>
        <taxon>Bacteria</taxon>
        <taxon>Fusobacteriati</taxon>
        <taxon>Fusobacteriota</taxon>
        <taxon>Fusobacteriia</taxon>
        <taxon>Fusobacteriales</taxon>
        <taxon>Fusobacteriaceae</taxon>
        <taxon>Fusobacterium</taxon>
    </lineage>
</organism>
<gene>
    <name evidence="1" type="ORF">RO03_05510</name>
</gene>
<comment type="caution">
    <text evidence="1">The sequence shown here is derived from an EMBL/GenBank/DDBJ whole genome shotgun (WGS) entry which is preliminary data.</text>
</comment>
<dbReference type="AlphaFoldDB" id="A0A0X3Y1S1"/>
<dbReference type="RefSeq" id="WP_059222733.1">
    <property type="nucleotide sequence ID" value="NZ_LMVH01000001.1"/>
</dbReference>
<proteinExistence type="predicted"/>
<dbReference type="EMBL" id="LMVH01000001">
    <property type="protein sequence ID" value="KUL98988.1"/>
    <property type="molecule type" value="Genomic_DNA"/>
</dbReference>
<dbReference type="Proteomes" id="UP000054800">
    <property type="component" value="Unassembled WGS sequence"/>
</dbReference>
<accession>A0A0X3Y1S1</accession>
<evidence type="ECO:0000313" key="1">
    <source>
        <dbReference type="EMBL" id="KUL98988.1"/>
    </source>
</evidence>
<sequence length="78" mass="8937">MKDKILTEEAKKILTKEYGKDALKIDKELNELATLSIKRKNCIQAANKGNSKARESYIKITEEFKKIIAIINKKLSKI</sequence>